<dbReference type="AlphaFoldDB" id="A0A847S436"/>
<dbReference type="Pfam" id="PF02668">
    <property type="entry name" value="TauD"/>
    <property type="match status" value="1"/>
</dbReference>
<dbReference type="EMBL" id="JABAIA010000006">
    <property type="protein sequence ID" value="NLR69214.1"/>
    <property type="molecule type" value="Genomic_DNA"/>
</dbReference>
<keyword evidence="5" id="KW-1185">Reference proteome</keyword>
<comment type="caution">
    <text evidence="4">The sequence shown here is derived from an EMBL/GenBank/DDBJ whole genome shotgun (WGS) entry which is preliminary data.</text>
</comment>
<dbReference type="InterPro" id="IPR042098">
    <property type="entry name" value="TauD-like_sf"/>
</dbReference>
<organism evidence="4 5">
    <name type="scientific">Chitinophaga varians</name>
    <dbReference type="NCBI Taxonomy" id="2202339"/>
    <lineage>
        <taxon>Bacteria</taxon>
        <taxon>Pseudomonadati</taxon>
        <taxon>Bacteroidota</taxon>
        <taxon>Chitinophagia</taxon>
        <taxon>Chitinophagales</taxon>
        <taxon>Chitinophagaceae</taxon>
        <taxon>Chitinophaga</taxon>
    </lineage>
</organism>
<feature type="domain" description="TauD/TfdA-like" evidence="3">
    <location>
        <begin position="22"/>
        <end position="315"/>
    </location>
</feature>
<dbReference type="Gene3D" id="3.60.130.10">
    <property type="entry name" value="Clavaminate synthase-like"/>
    <property type="match status" value="1"/>
</dbReference>
<evidence type="ECO:0000313" key="4">
    <source>
        <dbReference type="EMBL" id="NLR69214.1"/>
    </source>
</evidence>
<gene>
    <name evidence="4" type="ORF">HGH92_33260</name>
</gene>
<protein>
    <recommendedName>
        <fullName evidence="3">TauD/TfdA-like domain-containing protein</fullName>
    </recommendedName>
</protein>
<evidence type="ECO:0000256" key="2">
    <source>
        <dbReference type="ARBA" id="ARBA00023002"/>
    </source>
</evidence>
<evidence type="ECO:0000259" key="3">
    <source>
        <dbReference type="Pfam" id="PF02668"/>
    </source>
</evidence>
<dbReference type="SUPFAM" id="SSF51197">
    <property type="entry name" value="Clavaminate synthase-like"/>
    <property type="match status" value="1"/>
</dbReference>
<dbReference type="RefSeq" id="WP_168875176.1">
    <property type="nucleotide sequence ID" value="NZ_JABAIA010000006.1"/>
</dbReference>
<accession>A0A847S436</accession>
<evidence type="ECO:0000313" key="5">
    <source>
        <dbReference type="Proteomes" id="UP000570474"/>
    </source>
</evidence>
<name>A0A847S436_9BACT</name>
<dbReference type="PANTHER" id="PTHR10696">
    <property type="entry name" value="GAMMA-BUTYROBETAINE HYDROXYLASE-RELATED"/>
    <property type="match status" value="1"/>
</dbReference>
<comment type="cofactor">
    <cofactor evidence="1">
        <name>Fe(2+)</name>
        <dbReference type="ChEBI" id="CHEBI:29033"/>
    </cofactor>
</comment>
<keyword evidence="2" id="KW-0560">Oxidoreductase</keyword>
<sequence>MYLQEKTINEQALPKVLHFNENITVDDFIAWARTPENPVHQRVLESGAVWVRGLNIDSAEKFQYLMQELYPKTKSFLDGNSSRGKYTSTVYNASEYDAGSIIQLHTEYSYSGEWPSVICFCCVVKPDLGGETTVGDCKAVLEKLSAPLVNDFRKKGITYVRNLHGGQGLGPSWQEAFESEDKNFINDYCAKHHITVEWRNDGTGRFIQTRPAIRLHPQTNEELWFNQVDQFYPQIYGPEVFDALLAMSNGIKENLPMYATFGDGTDIPLEYIQEIIKVLEEVTIPVSWEKGDLLIVDNMASLHGRLPYKGNRKILASMA</sequence>
<dbReference type="PANTHER" id="PTHR10696:SF21">
    <property type="entry name" value="TAUD_TFDA-LIKE DOMAIN-CONTAINING PROTEIN"/>
    <property type="match status" value="1"/>
</dbReference>
<reference evidence="4 5" key="1">
    <citation type="submission" date="2020-04" db="EMBL/GenBank/DDBJ databases">
        <authorList>
            <person name="Yin C."/>
        </authorList>
    </citation>
    <scope>NUCLEOTIDE SEQUENCE [LARGE SCALE GENOMIC DNA]</scope>
    <source>
        <strain evidence="4 5">Ae27</strain>
    </source>
</reference>
<evidence type="ECO:0000256" key="1">
    <source>
        <dbReference type="ARBA" id="ARBA00001954"/>
    </source>
</evidence>
<dbReference type="InterPro" id="IPR050411">
    <property type="entry name" value="AlphaKG_dependent_hydroxylases"/>
</dbReference>
<dbReference type="GO" id="GO:0016706">
    <property type="term" value="F:2-oxoglutarate-dependent dioxygenase activity"/>
    <property type="evidence" value="ECO:0007669"/>
    <property type="project" value="UniProtKB-ARBA"/>
</dbReference>
<dbReference type="Proteomes" id="UP000570474">
    <property type="component" value="Unassembled WGS sequence"/>
</dbReference>
<proteinExistence type="predicted"/>
<dbReference type="InterPro" id="IPR003819">
    <property type="entry name" value="TauD/TfdA-like"/>
</dbReference>